<dbReference type="PANTHER" id="PTHR10925">
    <property type="entry name" value="N-ACETYLTRANSFERASE 10"/>
    <property type="match status" value="1"/>
</dbReference>
<comment type="subcellular location">
    <subcellularLocation>
        <location evidence="9">Cytoplasm</location>
    </subcellularLocation>
</comment>
<dbReference type="Gene3D" id="3.40.630.30">
    <property type="match status" value="1"/>
</dbReference>
<evidence type="ECO:0000256" key="4">
    <source>
        <dbReference type="ARBA" id="ARBA00022694"/>
    </source>
</evidence>
<keyword evidence="12" id="KW-1185">Reference proteome</keyword>
<keyword evidence="6 9" id="KW-0067">ATP-binding</keyword>
<dbReference type="InterPro" id="IPR024914">
    <property type="entry name" value="tRNA_acetyltr_TmcA"/>
</dbReference>
<keyword evidence="7 9" id="KW-0694">RNA-binding</keyword>
<dbReference type="Pfam" id="PF05127">
    <property type="entry name" value="NAT10_TcmA_helicase"/>
    <property type="match status" value="1"/>
</dbReference>
<evidence type="ECO:0000313" key="12">
    <source>
        <dbReference type="Proteomes" id="UP000199496"/>
    </source>
</evidence>
<dbReference type="EC" id="2.3.1.193" evidence="9"/>
<dbReference type="AlphaFoldDB" id="A0A1H9D659"/>
<dbReference type="Proteomes" id="UP000199496">
    <property type="component" value="Unassembled WGS sequence"/>
</dbReference>
<dbReference type="Gene3D" id="3.40.50.11040">
    <property type="match status" value="1"/>
</dbReference>
<dbReference type="Pfam" id="PF17176">
    <property type="entry name" value="tRNA_bind_3"/>
    <property type="match status" value="1"/>
</dbReference>
<keyword evidence="8 9" id="KW-0012">Acyltransferase</keyword>
<comment type="similarity">
    <text evidence="9">Belongs to the TmcA family.</text>
</comment>
<evidence type="ECO:0000256" key="3">
    <source>
        <dbReference type="ARBA" id="ARBA00022679"/>
    </source>
</evidence>
<feature type="domain" description="N-acetyltransferase" evidence="10">
    <location>
        <begin position="371"/>
        <end position="552"/>
    </location>
</feature>
<dbReference type="HAMAP" id="MF_01886">
    <property type="entry name" value="tRNA_acetyltr_TmcA"/>
    <property type="match status" value="1"/>
</dbReference>
<dbReference type="Pfam" id="PF08351">
    <property type="entry name" value="TmcA_N"/>
    <property type="match status" value="1"/>
</dbReference>
<dbReference type="GO" id="GO:0051392">
    <property type="term" value="F:tRNA cytidine N4-acetyltransferase activity"/>
    <property type="evidence" value="ECO:0007669"/>
    <property type="project" value="UniProtKB-UniRule"/>
</dbReference>
<dbReference type="PANTHER" id="PTHR10925:SF5">
    <property type="entry name" value="RNA CYTIDINE ACETYLTRANSFERASE"/>
    <property type="match status" value="1"/>
</dbReference>
<dbReference type="InterPro" id="IPR013562">
    <property type="entry name" value="TmcA/NAT10_N"/>
</dbReference>
<dbReference type="InterPro" id="IPR007807">
    <property type="entry name" value="TcmA/NAT10_helicase"/>
</dbReference>
<dbReference type="GO" id="GO:0051391">
    <property type="term" value="P:tRNA acetylation"/>
    <property type="evidence" value="ECO:0007669"/>
    <property type="project" value="UniProtKB-UniRule"/>
</dbReference>
<keyword evidence="1 9" id="KW-0963">Cytoplasm</keyword>
<dbReference type="GO" id="GO:0005524">
    <property type="term" value="F:ATP binding"/>
    <property type="evidence" value="ECO:0007669"/>
    <property type="project" value="UniProtKB-UniRule"/>
</dbReference>
<dbReference type="InterPro" id="IPR038321">
    <property type="entry name" value="TmcA_C_sf"/>
</dbReference>
<dbReference type="Gene3D" id="1.20.120.890">
    <property type="entry name" value="tRNA(Met) cytidine acetyltransferase, tail domain"/>
    <property type="match status" value="1"/>
</dbReference>
<dbReference type="GO" id="GO:0002101">
    <property type="term" value="P:tRNA wobble cytosine modification"/>
    <property type="evidence" value="ECO:0007669"/>
    <property type="project" value="UniProtKB-UniRule"/>
</dbReference>
<sequence>MSLHALRHLICLEACEASGDARVAQWCAALPAGSRVAWVGGRPPVAVEHVPLSRADSLLGRDLDALVFDAAAGLSADALGAASGALRGGGVLLLILPGSPSSPASLFLKRFRRHLRCANGLCPGPDTAVSSWPMPQKRPPTDPAGGPCLTEDQHHAVQAIMDLAEKRSTPVLVITADRGRGKTAALGIAAAGLMAGSRSAGQGIDIGVTAPRLSALGPLFEQAKGLLPADAAQAPGLLRLGASTLMYRPPDRIPDPMPHLMLVDEAAGIPVQWLDQWLSAGLAARCPMVFTGTIHGYEGSGQGFAVRFRRTLAQRAPDAHHLYLNTPVRWAVNDPLETLMARGLLLDAEAAEDASMTDARPVTCEHKAFSREQLAGDEALLGDIFGLLTLAHYRTRPSDLQRMLDDPALKVVGLMHRGRVAAVALLADEGELGVGLCRSVWAGERRPQGHFLPVSLMLYGHMPPSGGMLRYRRVVRIAVHPAAQGRGLGTALLQALVEEAREAGIDLIGAGFGGTDPLLRFWTGQGFCPVRVGVKPEVSSGGWAVTVLQALTTEGQGVLDPVRAGFGRTLPMLLSDPLRGMAPDLAASLFQGLELSPLSGEDRRVIAAFAQGRRVYEACLPALHAGVMRGLAASTKSLAEDHRDALVMRVIQQRPWDTVARHLGVSGRKPVITVLRRAVAGLPD</sequence>
<dbReference type="OrthoDB" id="5578851at2"/>
<dbReference type="InterPro" id="IPR000182">
    <property type="entry name" value="GNAT_dom"/>
</dbReference>
<evidence type="ECO:0000256" key="2">
    <source>
        <dbReference type="ARBA" id="ARBA00022555"/>
    </source>
</evidence>
<feature type="binding site" evidence="9">
    <location>
        <position position="153"/>
    </location>
    <ligand>
        <name>ATP</name>
        <dbReference type="ChEBI" id="CHEBI:30616"/>
    </ligand>
</feature>
<gene>
    <name evidence="9" type="primary">tmcA</name>
    <name evidence="11" type="ORF">SAMN05421693_11642</name>
</gene>
<keyword evidence="5 9" id="KW-0547">Nucleotide-binding</keyword>
<evidence type="ECO:0000256" key="1">
    <source>
        <dbReference type="ARBA" id="ARBA00022490"/>
    </source>
</evidence>
<evidence type="ECO:0000259" key="10">
    <source>
        <dbReference type="PROSITE" id="PS51186"/>
    </source>
</evidence>
<name>A0A1H9D659_9GAMM</name>
<evidence type="ECO:0000256" key="6">
    <source>
        <dbReference type="ARBA" id="ARBA00022840"/>
    </source>
</evidence>
<dbReference type="Gene3D" id="3.40.50.300">
    <property type="entry name" value="P-loop containing nucleotide triphosphate hydrolases"/>
    <property type="match status" value="1"/>
</dbReference>
<dbReference type="SUPFAM" id="SSF52540">
    <property type="entry name" value="P-loop containing nucleoside triphosphate hydrolases"/>
    <property type="match status" value="1"/>
</dbReference>
<dbReference type="InterPro" id="IPR032672">
    <property type="entry name" value="TmcA/NAT10/Kre33"/>
</dbReference>
<organism evidence="11 12">
    <name type="scientific">Ectothiorhodospira magna</name>
    <dbReference type="NCBI Taxonomy" id="867345"/>
    <lineage>
        <taxon>Bacteria</taxon>
        <taxon>Pseudomonadati</taxon>
        <taxon>Pseudomonadota</taxon>
        <taxon>Gammaproteobacteria</taxon>
        <taxon>Chromatiales</taxon>
        <taxon>Ectothiorhodospiraceae</taxon>
        <taxon>Ectothiorhodospira</taxon>
    </lineage>
</organism>
<dbReference type="InterPro" id="IPR027417">
    <property type="entry name" value="P-loop_NTPase"/>
</dbReference>
<dbReference type="GO" id="GO:0000049">
    <property type="term" value="F:tRNA binding"/>
    <property type="evidence" value="ECO:0007669"/>
    <property type="project" value="UniProtKB-UniRule"/>
</dbReference>
<dbReference type="SUPFAM" id="SSF55729">
    <property type="entry name" value="Acyl-CoA N-acyltransferases (Nat)"/>
    <property type="match status" value="1"/>
</dbReference>
<reference evidence="11 12" key="1">
    <citation type="submission" date="2016-10" db="EMBL/GenBank/DDBJ databases">
        <authorList>
            <person name="de Groot N.N."/>
        </authorList>
    </citation>
    <scope>NUCLEOTIDE SEQUENCE [LARGE SCALE GENOMIC DNA]</scope>
    <source>
        <strain evidence="11 12">B7-7</strain>
    </source>
</reference>
<evidence type="ECO:0000256" key="8">
    <source>
        <dbReference type="ARBA" id="ARBA00023315"/>
    </source>
</evidence>
<accession>A0A1H9D659</accession>
<dbReference type="EMBL" id="FOFO01000016">
    <property type="protein sequence ID" value="SEQ08924.1"/>
    <property type="molecule type" value="Genomic_DNA"/>
</dbReference>
<evidence type="ECO:0000256" key="9">
    <source>
        <dbReference type="HAMAP-Rule" id="MF_01886"/>
    </source>
</evidence>
<feature type="binding site" evidence="9">
    <location>
        <position position="329"/>
    </location>
    <ligand>
        <name>ATP</name>
        <dbReference type="ChEBI" id="CHEBI:30616"/>
    </ligand>
</feature>
<dbReference type="PROSITE" id="PS51186">
    <property type="entry name" value="GNAT"/>
    <property type="match status" value="1"/>
</dbReference>
<dbReference type="GO" id="GO:1904812">
    <property type="term" value="P:rRNA acetylation involved in maturation of SSU-rRNA"/>
    <property type="evidence" value="ECO:0007669"/>
    <property type="project" value="TreeGrafter"/>
</dbReference>
<keyword evidence="2 9" id="KW-0820">tRNA-binding</keyword>
<dbReference type="GO" id="GO:0005737">
    <property type="term" value="C:cytoplasm"/>
    <property type="evidence" value="ECO:0007669"/>
    <property type="project" value="UniProtKB-SubCell"/>
</dbReference>
<dbReference type="RefSeq" id="WP_090206929.1">
    <property type="nucleotide sequence ID" value="NZ_FOFO01000016.1"/>
</dbReference>
<dbReference type="InterPro" id="IPR016181">
    <property type="entry name" value="Acyl_CoA_acyltransferase"/>
</dbReference>
<keyword evidence="4 9" id="KW-0819">tRNA processing</keyword>
<feature type="binding site" evidence="9">
    <location>
        <begin position="477"/>
        <end position="479"/>
    </location>
    <ligand>
        <name>acetyl-CoA</name>
        <dbReference type="ChEBI" id="CHEBI:57288"/>
    </ligand>
</feature>
<dbReference type="STRING" id="867345.SAMN05421693_11642"/>
<evidence type="ECO:0000256" key="5">
    <source>
        <dbReference type="ARBA" id="ARBA00022741"/>
    </source>
</evidence>
<proteinExistence type="inferred from homology"/>
<dbReference type="Pfam" id="PF13718">
    <property type="entry name" value="GNAT_acetyltr_2"/>
    <property type="match status" value="1"/>
</dbReference>
<keyword evidence="3 9" id="KW-0808">Transferase</keyword>
<protein>
    <recommendedName>
        <fullName evidence="9">tRNA(Met) cytidine acetyltransferase TmcA</fullName>
        <ecNumber evidence="9">2.3.1.193</ecNumber>
    </recommendedName>
</protein>
<comment type="caution">
    <text evidence="9">Lacks conserved residue(s) required for the propagation of feature annotation.</text>
</comment>
<dbReference type="GO" id="GO:1990883">
    <property type="term" value="F:18S rRNA cytidine N-acetyltransferase activity"/>
    <property type="evidence" value="ECO:0007669"/>
    <property type="project" value="TreeGrafter"/>
</dbReference>
<dbReference type="CDD" id="cd04301">
    <property type="entry name" value="NAT_SF"/>
    <property type="match status" value="1"/>
</dbReference>
<evidence type="ECO:0000313" key="11">
    <source>
        <dbReference type="EMBL" id="SEQ08924.1"/>
    </source>
</evidence>
<evidence type="ECO:0000256" key="7">
    <source>
        <dbReference type="ARBA" id="ARBA00022884"/>
    </source>
</evidence>
<dbReference type="InterPro" id="IPR033442">
    <property type="entry name" value="TmcA_tRNA_bind"/>
</dbReference>
<comment type="function">
    <text evidence="9">Catalyzes the formation of N(4)-acetylcytidine (ac(4)C) at the wobble position of tRNA(Met), by using acetyl-CoA as an acetyl donor and ATP (or GTP).</text>
</comment>
<comment type="catalytic activity">
    <reaction evidence="9">
        <text>cytidine(34) in elongator tRNA(Met) + acetyl-CoA + ATP + H2O = N(4)-acetylcytidine(34) in elongator tRNA(Met) + ADP + phosphate + CoA + H(+)</text>
        <dbReference type="Rhea" id="RHEA:43788"/>
        <dbReference type="Rhea" id="RHEA-COMP:10693"/>
        <dbReference type="Rhea" id="RHEA-COMP:10694"/>
        <dbReference type="ChEBI" id="CHEBI:15377"/>
        <dbReference type="ChEBI" id="CHEBI:15378"/>
        <dbReference type="ChEBI" id="CHEBI:30616"/>
        <dbReference type="ChEBI" id="CHEBI:43474"/>
        <dbReference type="ChEBI" id="CHEBI:57287"/>
        <dbReference type="ChEBI" id="CHEBI:57288"/>
        <dbReference type="ChEBI" id="CHEBI:74900"/>
        <dbReference type="ChEBI" id="CHEBI:82748"/>
        <dbReference type="ChEBI" id="CHEBI:456216"/>
        <dbReference type="EC" id="2.3.1.193"/>
    </reaction>
</comment>